<reference evidence="8" key="1">
    <citation type="submission" date="2021-03" db="EMBL/GenBank/DDBJ databases">
        <title>Chromosome level genome of the anhydrobiotic midge Polypedilum vanderplanki.</title>
        <authorList>
            <person name="Yoshida Y."/>
            <person name="Kikawada T."/>
            <person name="Gusev O."/>
        </authorList>
    </citation>
    <scope>NUCLEOTIDE SEQUENCE</scope>
    <source>
        <strain evidence="8">NIAS01</strain>
        <tissue evidence="8">Whole body or cell culture</tissue>
    </source>
</reference>
<evidence type="ECO:0000256" key="4">
    <source>
        <dbReference type="ARBA" id="ARBA00023002"/>
    </source>
</evidence>
<keyword evidence="9" id="KW-1185">Reference proteome</keyword>
<dbReference type="InterPro" id="IPR041667">
    <property type="entry name" value="Cupin_8"/>
</dbReference>
<dbReference type="PROSITE" id="PS51184">
    <property type="entry name" value="JMJC"/>
    <property type="match status" value="1"/>
</dbReference>
<dbReference type="Proteomes" id="UP001107558">
    <property type="component" value="Chromosome 1"/>
</dbReference>
<evidence type="ECO:0000256" key="5">
    <source>
        <dbReference type="ARBA" id="ARBA00023004"/>
    </source>
</evidence>
<keyword evidence="5" id="KW-0408">Iron</keyword>
<evidence type="ECO:0000256" key="1">
    <source>
        <dbReference type="ARBA" id="ARBA00001954"/>
    </source>
</evidence>
<evidence type="ECO:0000256" key="2">
    <source>
        <dbReference type="ARBA" id="ARBA00004123"/>
    </source>
</evidence>
<sequence length="392" mass="46045">MEELISYITKIFPSEDLIKSCRMQVMTIEDFKVFQNLKDDWHISLKISIEYDILYDKLYIGSYSDVPDDYKKMFLILSFYKAFGILRSNCNKLDDLIEAIRILDVGIMIGCNLENCHLITEFTQKVHDYTIDNYKISYIESNCFDVKPSSDEECEISILENPSIEHFWTNFLHLHRPVKLNNCLNHWPALEKWKDINYFIKTSGYRTVPIELGKTYDDDKWGQSMLKLKDFLRTFVNDEDKKNDTKGYLAQHDLFEQIPALKNDFHIPDYCAISSIEPVVKSWIGPENTISTMHTDDKHNLLCQVIGEKLIILAAPNESQYLYQYDGMLNNTSQVDAEKLDVEKFPLSKNVKFKRVILKAGEMIYIPKAWWHYCRSLTKSISVSFWFDIDNE</sequence>
<dbReference type="SUPFAM" id="SSF51197">
    <property type="entry name" value="Clavaminate synthase-like"/>
    <property type="match status" value="1"/>
</dbReference>
<dbReference type="GO" id="GO:0051864">
    <property type="term" value="F:histone H3K36 demethylase activity"/>
    <property type="evidence" value="ECO:0007669"/>
    <property type="project" value="TreeGrafter"/>
</dbReference>
<dbReference type="SMART" id="SM00558">
    <property type="entry name" value="JmjC"/>
    <property type="match status" value="1"/>
</dbReference>
<dbReference type="Gene3D" id="2.60.120.650">
    <property type="entry name" value="Cupin"/>
    <property type="match status" value="1"/>
</dbReference>
<dbReference type="EMBL" id="JADBJN010000001">
    <property type="protein sequence ID" value="KAG5683742.1"/>
    <property type="molecule type" value="Genomic_DNA"/>
</dbReference>
<comment type="caution">
    <text evidence="8">The sequence shown here is derived from an EMBL/GenBank/DDBJ whole genome shotgun (WGS) entry which is preliminary data.</text>
</comment>
<evidence type="ECO:0000259" key="7">
    <source>
        <dbReference type="PROSITE" id="PS51184"/>
    </source>
</evidence>
<protein>
    <recommendedName>
        <fullName evidence="7">JmjC domain-containing protein</fullName>
    </recommendedName>
</protein>
<evidence type="ECO:0000313" key="9">
    <source>
        <dbReference type="Proteomes" id="UP001107558"/>
    </source>
</evidence>
<dbReference type="Pfam" id="PF13621">
    <property type="entry name" value="Cupin_8"/>
    <property type="match status" value="1"/>
</dbReference>
<comment type="cofactor">
    <cofactor evidence="1">
        <name>Fe(2+)</name>
        <dbReference type="ChEBI" id="CHEBI:29033"/>
    </cofactor>
</comment>
<dbReference type="GO" id="GO:0046872">
    <property type="term" value="F:metal ion binding"/>
    <property type="evidence" value="ECO:0007669"/>
    <property type="project" value="UniProtKB-KW"/>
</dbReference>
<dbReference type="PANTHER" id="PTHR12461">
    <property type="entry name" value="HYPOXIA-INDUCIBLE FACTOR 1 ALPHA INHIBITOR-RELATED"/>
    <property type="match status" value="1"/>
</dbReference>
<dbReference type="GO" id="GO:0005634">
    <property type="term" value="C:nucleus"/>
    <property type="evidence" value="ECO:0007669"/>
    <property type="project" value="UniProtKB-SubCell"/>
</dbReference>
<name>A0A9J6CQ60_POLVA</name>
<proteinExistence type="predicted"/>
<comment type="subcellular location">
    <subcellularLocation>
        <location evidence="2">Nucleus</location>
    </subcellularLocation>
</comment>
<evidence type="ECO:0000313" key="8">
    <source>
        <dbReference type="EMBL" id="KAG5683742.1"/>
    </source>
</evidence>
<dbReference type="PANTHER" id="PTHR12461:SF106">
    <property type="entry name" value="BIFUNCTIONAL PEPTIDASE AND ARGINYL-HYDROXYLASE JMJD5"/>
    <property type="match status" value="1"/>
</dbReference>
<organism evidence="8 9">
    <name type="scientific">Polypedilum vanderplanki</name>
    <name type="common">Sleeping chironomid midge</name>
    <dbReference type="NCBI Taxonomy" id="319348"/>
    <lineage>
        <taxon>Eukaryota</taxon>
        <taxon>Metazoa</taxon>
        <taxon>Ecdysozoa</taxon>
        <taxon>Arthropoda</taxon>
        <taxon>Hexapoda</taxon>
        <taxon>Insecta</taxon>
        <taxon>Pterygota</taxon>
        <taxon>Neoptera</taxon>
        <taxon>Endopterygota</taxon>
        <taxon>Diptera</taxon>
        <taxon>Nematocera</taxon>
        <taxon>Chironomoidea</taxon>
        <taxon>Chironomidae</taxon>
        <taxon>Chironominae</taxon>
        <taxon>Polypedilum</taxon>
        <taxon>Polypedilum</taxon>
    </lineage>
</organism>
<evidence type="ECO:0000256" key="3">
    <source>
        <dbReference type="ARBA" id="ARBA00022723"/>
    </source>
</evidence>
<dbReference type="AlphaFoldDB" id="A0A9J6CQ60"/>
<evidence type="ECO:0000256" key="6">
    <source>
        <dbReference type="ARBA" id="ARBA00023242"/>
    </source>
</evidence>
<keyword evidence="6" id="KW-0539">Nucleus</keyword>
<accession>A0A9J6CQ60</accession>
<keyword evidence="3" id="KW-0479">Metal-binding</keyword>
<gene>
    <name evidence="8" type="ORF">PVAND_013007</name>
</gene>
<dbReference type="InterPro" id="IPR003347">
    <property type="entry name" value="JmjC_dom"/>
</dbReference>
<dbReference type="OrthoDB" id="47172at2759"/>
<keyword evidence="4" id="KW-0560">Oxidoreductase</keyword>
<feature type="domain" description="JmjC" evidence="7">
    <location>
        <begin position="256"/>
        <end position="392"/>
    </location>
</feature>